<comment type="similarity">
    <text evidence="2">Belongs to the HPPK family.</text>
</comment>
<dbReference type="Gene3D" id="3.30.70.560">
    <property type="entry name" value="7,8-Dihydro-6-hydroxymethylpterin-pyrophosphokinase HPPK"/>
    <property type="match status" value="1"/>
</dbReference>
<proteinExistence type="inferred from homology"/>
<dbReference type="CDD" id="cd00483">
    <property type="entry name" value="HPPK"/>
    <property type="match status" value="1"/>
</dbReference>
<comment type="caution">
    <text evidence="14">The sequence shown here is derived from an EMBL/GenBank/DDBJ whole genome shotgun (WGS) entry which is preliminary data.</text>
</comment>
<evidence type="ECO:0000256" key="5">
    <source>
        <dbReference type="ARBA" id="ARBA00022679"/>
    </source>
</evidence>
<dbReference type="NCBIfam" id="TIGR01498">
    <property type="entry name" value="folK"/>
    <property type="match status" value="1"/>
</dbReference>
<dbReference type="GO" id="GO:0046654">
    <property type="term" value="P:tetrahydrofolate biosynthetic process"/>
    <property type="evidence" value="ECO:0007669"/>
    <property type="project" value="UniProtKB-UniPathway"/>
</dbReference>
<dbReference type="GO" id="GO:0003848">
    <property type="term" value="F:2-amino-4-hydroxy-6-hydroxymethyldihydropteridine diphosphokinase activity"/>
    <property type="evidence" value="ECO:0007669"/>
    <property type="project" value="UniProtKB-EC"/>
</dbReference>
<keyword evidence="7 14" id="KW-0418">Kinase</keyword>
<keyword evidence="8" id="KW-0067">ATP-binding</keyword>
<comment type="pathway">
    <text evidence="1">Cofactor biosynthesis; tetrahydrofolate biosynthesis; 2-amino-4-hydroxy-6-hydroxymethyl-7,8-dihydropteridine diphosphate from 7,8-dihydroneopterin triphosphate: step 4/4.</text>
</comment>
<keyword evidence="9" id="KW-0289">Folate biosynthesis</keyword>
<sequence>MTHTYLIALGGNMRHARYGGPGKVLASAIDALDSLGSVRAFSRIIGSAAIGPSQRRFANAALVLAADIAPDRLLAGLKKIERNFGKRGGQRWSARVLDLDIILWSGGIWASPGLSIPHTCFRERGFVLGLAAEIAPDWRDPISSLSVRQLNARLTKPRPIPSGRLR</sequence>
<keyword evidence="6" id="KW-0547">Nucleotide-binding</keyword>
<dbReference type="AlphaFoldDB" id="A0A844ZR12"/>
<feature type="domain" description="7,8-dihydro-6-hydroxymethylpterin-pyrophosphokinase" evidence="13">
    <location>
        <begin position="7"/>
        <end position="136"/>
    </location>
</feature>
<dbReference type="InterPro" id="IPR000550">
    <property type="entry name" value="Hppk"/>
</dbReference>
<dbReference type="SUPFAM" id="SSF55083">
    <property type="entry name" value="6-hydroxymethyl-7,8-dihydropterin pyrophosphokinase, HPPK"/>
    <property type="match status" value="1"/>
</dbReference>
<dbReference type="RefSeq" id="WP_160602667.1">
    <property type="nucleotide sequence ID" value="NZ_WTYX01000001.1"/>
</dbReference>
<dbReference type="UniPathway" id="UPA00077">
    <property type="reaction ID" value="UER00155"/>
</dbReference>
<evidence type="ECO:0000256" key="1">
    <source>
        <dbReference type="ARBA" id="ARBA00005051"/>
    </source>
</evidence>
<dbReference type="GO" id="GO:0016301">
    <property type="term" value="F:kinase activity"/>
    <property type="evidence" value="ECO:0007669"/>
    <property type="project" value="UniProtKB-KW"/>
</dbReference>
<evidence type="ECO:0000259" key="13">
    <source>
        <dbReference type="Pfam" id="PF01288"/>
    </source>
</evidence>
<name>A0A844ZR12_9SPHN</name>
<evidence type="ECO:0000256" key="6">
    <source>
        <dbReference type="ARBA" id="ARBA00022741"/>
    </source>
</evidence>
<dbReference type="Proteomes" id="UP000442714">
    <property type="component" value="Unassembled WGS sequence"/>
</dbReference>
<evidence type="ECO:0000256" key="2">
    <source>
        <dbReference type="ARBA" id="ARBA00005810"/>
    </source>
</evidence>
<dbReference type="GO" id="GO:0005524">
    <property type="term" value="F:ATP binding"/>
    <property type="evidence" value="ECO:0007669"/>
    <property type="project" value="UniProtKB-KW"/>
</dbReference>
<dbReference type="OrthoDB" id="9808041at2"/>
<protein>
    <recommendedName>
        <fullName evidence="4">2-amino-4-hydroxy-6-hydroxymethyldihydropteridine pyrophosphokinase</fullName>
        <ecNumber evidence="3">2.7.6.3</ecNumber>
    </recommendedName>
    <alternativeName>
        <fullName evidence="11">6-hydroxymethyl-7,8-dihydropterin pyrophosphokinase</fullName>
    </alternativeName>
    <alternativeName>
        <fullName evidence="12">7,8-dihydro-6-hydroxymethylpterin-pyrophosphokinase</fullName>
    </alternativeName>
</protein>
<dbReference type="Pfam" id="PF01288">
    <property type="entry name" value="HPPK"/>
    <property type="match status" value="1"/>
</dbReference>
<dbReference type="GO" id="GO:0046656">
    <property type="term" value="P:folic acid biosynthetic process"/>
    <property type="evidence" value="ECO:0007669"/>
    <property type="project" value="UniProtKB-KW"/>
</dbReference>
<accession>A0A844ZR12</accession>
<evidence type="ECO:0000256" key="4">
    <source>
        <dbReference type="ARBA" id="ARBA00016218"/>
    </source>
</evidence>
<dbReference type="EC" id="2.7.6.3" evidence="3"/>
<reference evidence="14 15" key="1">
    <citation type="submission" date="2019-12" db="EMBL/GenBank/DDBJ databases">
        <title>Genomic-based taxomic classification of the family Erythrobacteraceae.</title>
        <authorList>
            <person name="Xu L."/>
        </authorList>
    </citation>
    <scope>NUCLEOTIDE SEQUENCE [LARGE SCALE GENOMIC DNA]</scope>
    <source>
        <strain evidence="14 15">KCTC 52763</strain>
    </source>
</reference>
<organism evidence="14 15">
    <name type="scientific">Pontixanthobacter aquaemixtae</name>
    <dbReference type="NCBI Taxonomy" id="1958940"/>
    <lineage>
        <taxon>Bacteria</taxon>
        <taxon>Pseudomonadati</taxon>
        <taxon>Pseudomonadota</taxon>
        <taxon>Alphaproteobacteria</taxon>
        <taxon>Sphingomonadales</taxon>
        <taxon>Erythrobacteraceae</taxon>
        <taxon>Pontixanthobacter</taxon>
    </lineage>
</organism>
<evidence type="ECO:0000256" key="3">
    <source>
        <dbReference type="ARBA" id="ARBA00013253"/>
    </source>
</evidence>
<evidence type="ECO:0000256" key="9">
    <source>
        <dbReference type="ARBA" id="ARBA00022909"/>
    </source>
</evidence>
<evidence type="ECO:0000256" key="7">
    <source>
        <dbReference type="ARBA" id="ARBA00022777"/>
    </source>
</evidence>
<gene>
    <name evidence="14" type="primary">folK</name>
    <name evidence="14" type="ORF">GRI41_00225</name>
</gene>
<dbReference type="EMBL" id="WTYX01000001">
    <property type="protein sequence ID" value="MXO89247.1"/>
    <property type="molecule type" value="Genomic_DNA"/>
</dbReference>
<evidence type="ECO:0000256" key="12">
    <source>
        <dbReference type="ARBA" id="ARBA00033413"/>
    </source>
</evidence>
<evidence type="ECO:0000313" key="14">
    <source>
        <dbReference type="EMBL" id="MXO89247.1"/>
    </source>
</evidence>
<evidence type="ECO:0000256" key="8">
    <source>
        <dbReference type="ARBA" id="ARBA00022840"/>
    </source>
</evidence>
<keyword evidence="5 14" id="KW-0808">Transferase</keyword>
<evidence type="ECO:0000256" key="11">
    <source>
        <dbReference type="ARBA" id="ARBA00029766"/>
    </source>
</evidence>
<evidence type="ECO:0000313" key="15">
    <source>
        <dbReference type="Proteomes" id="UP000442714"/>
    </source>
</evidence>
<evidence type="ECO:0000256" key="10">
    <source>
        <dbReference type="ARBA" id="ARBA00029409"/>
    </source>
</evidence>
<dbReference type="PANTHER" id="PTHR43071:SF1">
    <property type="entry name" value="2-AMINO-4-HYDROXY-6-HYDROXYMETHYLDIHYDROPTERIDINE PYROPHOSPHOKINASE"/>
    <property type="match status" value="1"/>
</dbReference>
<keyword evidence="15" id="KW-1185">Reference proteome</keyword>
<dbReference type="PANTHER" id="PTHR43071">
    <property type="entry name" value="2-AMINO-4-HYDROXY-6-HYDROXYMETHYLDIHYDROPTERIDINE PYROPHOSPHOKINASE"/>
    <property type="match status" value="1"/>
</dbReference>
<comment type="function">
    <text evidence="10">Catalyzes the transfer of pyrophosphate from adenosine triphosphate (ATP) to 6-hydroxymethyl-7,8-dihydropterin, an enzymatic step in folate biosynthesis pathway.</text>
</comment>
<dbReference type="InterPro" id="IPR035907">
    <property type="entry name" value="Hppk_sf"/>
</dbReference>